<proteinExistence type="predicted"/>
<organism evidence="1 2">
    <name type="scientific">Serinibacter arcticus</name>
    <dbReference type="NCBI Taxonomy" id="1655435"/>
    <lineage>
        <taxon>Bacteria</taxon>
        <taxon>Bacillati</taxon>
        <taxon>Actinomycetota</taxon>
        <taxon>Actinomycetes</taxon>
        <taxon>Micrococcales</taxon>
        <taxon>Beutenbergiaceae</taxon>
        <taxon>Serinibacter</taxon>
    </lineage>
</organism>
<evidence type="ECO:0000313" key="1">
    <source>
        <dbReference type="EMBL" id="TGO06395.1"/>
    </source>
</evidence>
<accession>A0A4Z1E2X1</accession>
<dbReference type="EMBL" id="RHPJ01000001">
    <property type="protein sequence ID" value="TGO06395.1"/>
    <property type="molecule type" value="Genomic_DNA"/>
</dbReference>
<name>A0A4Z1E2X1_9MICO</name>
<protein>
    <submittedName>
        <fullName evidence="1">Uncharacterized protein</fullName>
    </submittedName>
</protein>
<dbReference type="RefSeq" id="WP_135848606.1">
    <property type="nucleotide sequence ID" value="NZ_RHPJ01000001.1"/>
</dbReference>
<dbReference type="Proteomes" id="UP000297318">
    <property type="component" value="Unassembled WGS sequence"/>
</dbReference>
<comment type="caution">
    <text evidence="1">The sequence shown here is derived from an EMBL/GenBank/DDBJ whole genome shotgun (WGS) entry which is preliminary data.</text>
</comment>
<keyword evidence="2" id="KW-1185">Reference proteome</keyword>
<evidence type="ECO:0000313" key="2">
    <source>
        <dbReference type="Proteomes" id="UP000297318"/>
    </source>
</evidence>
<reference evidence="1 2" key="1">
    <citation type="submission" date="2018-11" db="EMBL/GenBank/DDBJ databases">
        <title>Complete genome sequencing of the Actinobacteria Serinibacter sp. K3-2.</title>
        <authorList>
            <person name="Rakitin A.L."/>
            <person name="Beletsky A.V."/>
            <person name="Mardanov A.V."/>
            <person name="Ravin N.V."/>
            <person name="Gromova A.S."/>
            <person name="Filippova S.N."/>
            <person name="Gal'Chenko V.F."/>
        </authorList>
    </citation>
    <scope>NUCLEOTIDE SEQUENCE [LARGE SCALE GENOMIC DNA]</scope>
    <source>
        <strain evidence="1 2">K3-2</strain>
    </source>
</reference>
<gene>
    <name evidence="1" type="ORF">SERN_0587</name>
</gene>
<dbReference type="OrthoDB" id="5147098at2"/>
<dbReference type="AlphaFoldDB" id="A0A4Z1E2X1"/>
<sequence length="95" mass="10519">MPQLWSRLRQRRAPAVDPLLTLETQATLGRLTTELCRLDRADGAFGRAHHVRATQGAYEGVLRRALRLAGGDDALHHPGDVVGLELDLAARGWTW</sequence>